<evidence type="ECO:0000313" key="3">
    <source>
        <dbReference type="EMBL" id="KGN03313.1"/>
    </source>
</evidence>
<dbReference type="Proteomes" id="UP000030016">
    <property type="component" value="Unassembled WGS sequence"/>
</dbReference>
<evidence type="ECO:0000313" key="4">
    <source>
        <dbReference type="Proteomes" id="UP000030016"/>
    </source>
</evidence>
<dbReference type="RefSeq" id="WP_039248421.1">
    <property type="nucleotide sequence ID" value="NZ_JDRX01000002.1"/>
</dbReference>
<feature type="transmembrane region" description="Helical" evidence="1">
    <location>
        <begin position="229"/>
        <end position="250"/>
    </location>
</feature>
<keyword evidence="1" id="KW-1133">Transmembrane helix</keyword>
<feature type="transmembrane region" description="Helical" evidence="1">
    <location>
        <begin position="69"/>
        <end position="93"/>
    </location>
</feature>
<feature type="transmembrane region" description="Helical" evidence="1">
    <location>
        <begin position="195"/>
        <end position="217"/>
    </location>
</feature>
<feature type="transmembrane region" description="Helical" evidence="1">
    <location>
        <begin position="137"/>
        <end position="162"/>
    </location>
</feature>
<dbReference type="InterPro" id="IPR026870">
    <property type="entry name" value="Zinc_ribbon_dom"/>
</dbReference>
<accession>A0AA88ZUE3</accession>
<dbReference type="Pfam" id="PF13240">
    <property type="entry name" value="Zn_Ribbon_1"/>
    <property type="match status" value="1"/>
</dbReference>
<evidence type="ECO:0000259" key="2">
    <source>
        <dbReference type="Pfam" id="PF13240"/>
    </source>
</evidence>
<name>A0AA88ZUE3_CLONO</name>
<feature type="domain" description="Zinc-ribbon" evidence="2">
    <location>
        <begin position="2"/>
        <end position="24"/>
    </location>
</feature>
<protein>
    <recommendedName>
        <fullName evidence="2">Zinc-ribbon domain-containing protein</fullName>
    </recommendedName>
</protein>
<reference evidence="3 4" key="1">
    <citation type="submission" date="2014-01" db="EMBL/GenBank/DDBJ databases">
        <title>Plasmidome dynamics in the species complex Clostridium novyi sensu lato converts strains of independent lineages into distinctly different pathogens.</title>
        <authorList>
            <person name="Skarin H."/>
            <person name="Segerman B."/>
        </authorList>
    </citation>
    <scope>NUCLEOTIDE SEQUENCE [LARGE SCALE GENOMIC DNA]</scope>
    <source>
        <strain evidence="3 4">4570</strain>
    </source>
</reference>
<sequence length="265" mass="30219">MFCSNCGTKLADNSMFCSNCGTKLGEGNSNTISKIPNPIQKNDFNKFGTFILDCFKNPTNNILEITKKLTLPLTCIYSVIFSIFICIITSISLRGFTSDIITFFTNLSNGFSFNNRMNAITTTREILQNYLPFSQIFLWKFLSIAIFFLLTNLFMFIIFSLLMKKNIPFVEYLKIMCVALCINCGFSLLESITLFVSVFLSAFVFCLGNIIVLVILFNGFKELVKEDKVIGYVFSFFYLLSMFLSSYITLKSITSYYINSLTSFF</sequence>
<keyword evidence="1" id="KW-0812">Transmembrane</keyword>
<feature type="transmembrane region" description="Helical" evidence="1">
    <location>
        <begin position="169"/>
        <end position="189"/>
    </location>
</feature>
<keyword evidence="1" id="KW-0472">Membrane</keyword>
<dbReference type="EMBL" id="JDRX01000002">
    <property type="protein sequence ID" value="KGN03313.1"/>
    <property type="molecule type" value="Genomic_DNA"/>
</dbReference>
<organism evidence="3 4">
    <name type="scientific">Clostridium novyi A str. 4570</name>
    <dbReference type="NCBI Taxonomy" id="1444290"/>
    <lineage>
        <taxon>Bacteria</taxon>
        <taxon>Bacillati</taxon>
        <taxon>Bacillota</taxon>
        <taxon>Clostridia</taxon>
        <taxon>Eubacteriales</taxon>
        <taxon>Clostridiaceae</taxon>
        <taxon>Clostridium</taxon>
    </lineage>
</organism>
<dbReference type="AlphaFoldDB" id="A0AA88ZUE3"/>
<evidence type="ECO:0000256" key="1">
    <source>
        <dbReference type="SAM" id="Phobius"/>
    </source>
</evidence>
<gene>
    <name evidence="3" type="ORF">Z969_01585</name>
</gene>
<comment type="caution">
    <text evidence="3">The sequence shown here is derived from an EMBL/GenBank/DDBJ whole genome shotgun (WGS) entry which is preliminary data.</text>
</comment>
<proteinExistence type="predicted"/>